<accession>A0A2N5V2Q9</accession>
<feature type="compositionally biased region" description="Polar residues" evidence="1">
    <location>
        <begin position="20"/>
        <end position="31"/>
    </location>
</feature>
<comment type="caution">
    <text evidence="3">The sequence shown here is derived from an EMBL/GenBank/DDBJ whole genome shotgun (WGS) entry which is preliminary data.</text>
</comment>
<protein>
    <submittedName>
        <fullName evidence="3">Uncharacterized protein</fullName>
    </submittedName>
</protein>
<organism evidence="3 5">
    <name type="scientific">Puccinia coronata f. sp. avenae</name>
    <dbReference type="NCBI Taxonomy" id="200324"/>
    <lineage>
        <taxon>Eukaryota</taxon>
        <taxon>Fungi</taxon>
        <taxon>Dikarya</taxon>
        <taxon>Basidiomycota</taxon>
        <taxon>Pucciniomycotina</taxon>
        <taxon>Pucciniomycetes</taxon>
        <taxon>Pucciniales</taxon>
        <taxon>Pucciniaceae</taxon>
        <taxon>Puccinia</taxon>
    </lineage>
</organism>
<evidence type="ECO:0000313" key="2">
    <source>
        <dbReference type="EMBL" id="PLW21266.1"/>
    </source>
</evidence>
<dbReference type="EMBL" id="PGCJ01000785">
    <property type="protein sequence ID" value="PLW21266.1"/>
    <property type="molecule type" value="Genomic_DNA"/>
</dbReference>
<dbReference type="AlphaFoldDB" id="A0A2N5V2Q9"/>
<reference evidence="4 5" key="1">
    <citation type="submission" date="2017-11" db="EMBL/GenBank/DDBJ databases">
        <title>De novo assembly and phasing of dikaryotic genomes from two isolates of Puccinia coronata f. sp. avenae, the causal agent of oat crown rust.</title>
        <authorList>
            <person name="Miller M.E."/>
            <person name="Zhang Y."/>
            <person name="Omidvar V."/>
            <person name="Sperschneider J."/>
            <person name="Schwessinger B."/>
            <person name="Raley C."/>
            <person name="Palmer J.M."/>
            <person name="Garnica D."/>
            <person name="Upadhyaya N."/>
            <person name="Rathjen J."/>
            <person name="Taylor J.M."/>
            <person name="Park R.F."/>
            <person name="Dodds P.N."/>
            <person name="Hirsch C.D."/>
            <person name="Kianian S.F."/>
            <person name="Figueroa M."/>
        </authorList>
    </citation>
    <scope>NUCLEOTIDE SEQUENCE [LARGE SCALE GENOMIC DNA]</scope>
    <source>
        <strain evidence="2">12NC29</strain>
        <strain evidence="3">12SD80</strain>
    </source>
</reference>
<evidence type="ECO:0000313" key="3">
    <source>
        <dbReference type="EMBL" id="PLW44295.1"/>
    </source>
</evidence>
<dbReference type="EMBL" id="PGCI01000059">
    <property type="protein sequence ID" value="PLW44295.1"/>
    <property type="molecule type" value="Genomic_DNA"/>
</dbReference>
<evidence type="ECO:0000256" key="1">
    <source>
        <dbReference type="SAM" id="MobiDB-lite"/>
    </source>
</evidence>
<keyword evidence="4" id="KW-1185">Reference proteome</keyword>
<evidence type="ECO:0000313" key="5">
    <source>
        <dbReference type="Proteomes" id="UP000235392"/>
    </source>
</evidence>
<dbReference type="Proteomes" id="UP000235392">
    <property type="component" value="Unassembled WGS sequence"/>
</dbReference>
<feature type="region of interest" description="Disordered" evidence="1">
    <location>
        <begin position="1"/>
        <end position="59"/>
    </location>
</feature>
<gene>
    <name evidence="2" type="ORF">PCANC_05028</name>
    <name evidence="3" type="ORF">PCASD_03859</name>
</gene>
<dbReference type="Proteomes" id="UP000235388">
    <property type="component" value="Unassembled WGS sequence"/>
</dbReference>
<name>A0A2N5V2Q9_9BASI</name>
<proteinExistence type="predicted"/>
<sequence>MNELSKAYNQLSEGEKAALTNVTDDPSANDEQNPDHDGDGSADPSQPPGQRAITRGTVSPRIRWEQANAAMDRWLSESCSCEVVIFAVSNHLGSHSFQLSRTTPGASAPHKAITDIDGNHQYTARLQAYIAGVDITSLAMARKVLSNPDSLRSQLHQLTQAMAKFGIGLRYRHAPPSTFNGSGVQLEPDTWLKAFMGNSPQDK</sequence>
<evidence type="ECO:0000313" key="4">
    <source>
        <dbReference type="Proteomes" id="UP000235388"/>
    </source>
</evidence>